<accession>A0ABR7I6K0</accession>
<keyword evidence="3" id="KW-1185">Reference proteome</keyword>
<keyword evidence="1" id="KW-0732">Signal</keyword>
<feature type="chain" id="PRO_5046304600" evidence="1">
    <location>
        <begin position="25"/>
        <end position="391"/>
    </location>
</feature>
<evidence type="ECO:0000256" key="1">
    <source>
        <dbReference type="SAM" id="SignalP"/>
    </source>
</evidence>
<comment type="caution">
    <text evidence="2">The sequence shown here is derived from an EMBL/GenBank/DDBJ whole genome shotgun (WGS) entry which is preliminary data.</text>
</comment>
<gene>
    <name evidence="2" type="ORF">H8Z76_00355</name>
</gene>
<dbReference type="Gene3D" id="2.10.270.10">
    <property type="entry name" value="Cholin Binding"/>
    <property type="match status" value="1"/>
</dbReference>
<evidence type="ECO:0000313" key="2">
    <source>
        <dbReference type="EMBL" id="MBC5752488.1"/>
    </source>
</evidence>
<organism evidence="2 3">
    <name type="scientific">Roseburia yibonii</name>
    <dbReference type="NCBI Taxonomy" id="2763063"/>
    <lineage>
        <taxon>Bacteria</taxon>
        <taxon>Bacillati</taxon>
        <taxon>Bacillota</taxon>
        <taxon>Clostridia</taxon>
        <taxon>Lachnospirales</taxon>
        <taxon>Lachnospiraceae</taxon>
        <taxon>Roseburia</taxon>
    </lineage>
</organism>
<dbReference type="EMBL" id="JACOQH010000001">
    <property type="protein sequence ID" value="MBC5752488.1"/>
    <property type="molecule type" value="Genomic_DNA"/>
</dbReference>
<dbReference type="Proteomes" id="UP000621540">
    <property type="component" value="Unassembled WGS sequence"/>
</dbReference>
<dbReference type="RefSeq" id="WP_022516017.1">
    <property type="nucleotide sequence ID" value="NZ_JACOQH010000001.1"/>
</dbReference>
<protein>
    <submittedName>
        <fullName evidence="2">Uncharacterized protein</fullName>
    </submittedName>
</protein>
<feature type="signal peptide" evidence="1">
    <location>
        <begin position="1"/>
        <end position="24"/>
    </location>
</feature>
<name>A0ABR7I6K0_9FIRM</name>
<evidence type="ECO:0000313" key="3">
    <source>
        <dbReference type="Proteomes" id="UP000621540"/>
    </source>
</evidence>
<proteinExistence type="predicted"/>
<sequence>MRKKLLCMLLASTMLCAAGTTVYAAEQPAAQAQAEVTDASGDEADAAVAEEAEILETEEDLDGASSTTAGQGTIDLSSISMSANTANPGDAITITCKTANTARLHFYYIYHTKDGVEKKFQTHTGTWDAKNGNTSTYDSSTGVWTIKMTIPSDATAETWKLYAIQMLDTQTEAKYSYVKDASTKTSWPTADLSKWNITVGNGGGRQVPFYSIKDNGGTWNGNTYVLNGKTVTDAFFFDGSYTYYLQADGTPMADRLTYHPDGIHIIYLDVYGHEVFTNFQYSESVGYTCYFDSNGYLYKDQITFMNDHPYYLNANGKMEDGGWFQFANGQDYGCANWDGTLVNNGWGYDPYGRVVFYQWNGMVARGLISDGVYYYNMDETDGHYLGQFPVQ</sequence>
<reference evidence="2 3" key="1">
    <citation type="submission" date="2020-08" db="EMBL/GenBank/DDBJ databases">
        <title>Genome public.</title>
        <authorList>
            <person name="Liu C."/>
            <person name="Sun Q."/>
        </authorList>
    </citation>
    <scope>NUCLEOTIDE SEQUENCE [LARGE SCALE GENOMIC DNA]</scope>
    <source>
        <strain evidence="2 3">BX0805</strain>
    </source>
</reference>